<proteinExistence type="predicted"/>
<feature type="compositionally biased region" description="Low complexity" evidence="1">
    <location>
        <begin position="42"/>
        <end position="54"/>
    </location>
</feature>
<name>A0A0E0ABR9_9ORYZ</name>
<dbReference type="Proteomes" id="UP000026961">
    <property type="component" value="Chromosome 6"/>
</dbReference>
<protein>
    <submittedName>
        <fullName evidence="2">Uncharacterized protein</fullName>
    </submittedName>
</protein>
<evidence type="ECO:0000313" key="3">
    <source>
        <dbReference type="Proteomes" id="UP000026961"/>
    </source>
</evidence>
<reference evidence="2" key="2">
    <citation type="submission" date="2018-05" db="EMBL/GenBank/DDBJ databases">
        <title>OgluRS3 (Oryza glumaepatula Reference Sequence Version 3).</title>
        <authorList>
            <person name="Zhang J."/>
            <person name="Kudrna D."/>
            <person name="Lee S."/>
            <person name="Talag J."/>
            <person name="Welchert J."/>
            <person name="Wing R.A."/>
        </authorList>
    </citation>
    <scope>NUCLEOTIDE SEQUENCE [LARGE SCALE GENOMIC DNA]</scope>
</reference>
<dbReference type="HOGENOM" id="CLU_100378_0_0_1"/>
<feature type="region of interest" description="Disordered" evidence="1">
    <location>
        <begin position="42"/>
        <end position="85"/>
    </location>
</feature>
<keyword evidence="3" id="KW-1185">Reference proteome</keyword>
<dbReference type="AlphaFoldDB" id="A0A0E0ABR9"/>
<evidence type="ECO:0000256" key="1">
    <source>
        <dbReference type="SAM" id="MobiDB-lite"/>
    </source>
</evidence>
<accession>A0A0E0ABR9</accession>
<reference evidence="2" key="1">
    <citation type="submission" date="2015-04" db="UniProtKB">
        <authorList>
            <consortium name="EnsemblPlants"/>
        </authorList>
    </citation>
    <scope>IDENTIFICATION</scope>
</reference>
<evidence type="ECO:0000313" key="2">
    <source>
        <dbReference type="EnsemblPlants" id="OGLUM06G21810.1"/>
    </source>
</evidence>
<dbReference type="Gramene" id="OGLUM06G21810.1">
    <property type="protein sequence ID" value="OGLUM06G21810.1"/>
    <property type="gene ID" value="OGLUM06G21810"/>
</dbReference>
<dbReference type="EnsemblPlants" id="OGLUM06G21810.1">
    <property type="protein sequence ID" value="OGLUM06G21810.1"/>
    <property type="gene ID" value="OGLUM06G21810"/>
</dbReference>
<sequence length="242" mass="27183">MEASLKSQIMVYQKGGVLQASARKNPFRLRCIFLFSRLPSPSPRLATPSSSSPRRSPPPLSGEARIEPPPSAMADPVELGAPPSPEPLSPLRELIDVPTVVYVADEDPKFAALADQAYAGFPFLFVSRHHVVQLCSSCSSYTNKLLVKSLKALAYKRMDLNELDEEHSAHYLRLRLEENQLQEAMEGMAAGGEEMRVALARMETLKKSVQFHFRRMQYAAHELRKVVLKEEEMYKKLVTLTN</sequence>
<organism evidence="2">
    <name type="scientific">Oryza glumipatula</name>
    <dbReference type="NCBI Taxonomy" id="40148"/>
    <lineage>
        <taxon>Eukaryota</taxon>
        <taxon>Viridiplantae</taxon>
        <taxon>Streptophyta</taxon>
        <taxon>Embryophyta</taxon>
        <taxon>Tracheophyta</taxon>
        <taxon>Spermatophyta</taxon>
        <taxon>Magnoliopsida</taxon>
        <taxon>Liliopsida</taxon>
        <taxon>Poales</taxon>
        <taxon>Poaceae</taxon>
        <taxon>BOP clade</taxon>
        <taxon>Oryzoideae</taxon>
        <taxon>Oryzeae</taxon>
        <taxon>Oryzinae</taxon>
        <taxon>Oryza</taxon>
    </lineage>
</organism>